<dbReference type="FunFam" id="1.10.630.10:FF:000007">
    <property type="entry name" value="Cytochrome P450 76C4"/>
    <property type="match status" value="1"/>
</dbReference>
<evidence type="ECO:0000256" key="3">
    <source>
        <dbReference type="ARBA" id="ARBA00022617"/>
    </source>
</evidence>
<dbReference type="InterPro" id="IPR001128">
    <property type="entry name" value="Cyt_P450"/>
</dbReference>
<dbReference type="Pfam" id="PF00067">
    <property type="entry name" value="p450"/>
    <property type="match status" value="1"/>
</dbReference>
<evidence type="ECO:0000256" key="13">
    <source>
        <dbReference type="SAM" id="SignalP"/>
    </source>
</evidence>
<dbReference type="InterPro" id="IPR002401">
    <property type="entry name" value="Cyt_P450_E_grp-I"/>
</dbReference>
<dbReference type="GO" id="GO:0020037">
    <property type="term" value="F:heme binding"/>
    <property type="evidence" value="ECO:0007669"/>
    <property type="project" value="InterPro"/>
</dbReference>
<comment type="subcellular location">
    <subcellularLocation>
        <location evidence="1">Membrane</location>
        <topology evidence="1">Single-pass membrane protein</topology>
    </subcellularLocation>
</comment>
<dbReference type="AlphaFoldDB" id="A0A1W7HBU6"/>
<name>A0A1W7HBU6_SCODU</name>
<dbReference type="PRINTS" id="PR00385">
    <property type="entry name" value="P450"/>
</dbReference>
<evidence type="ECO:0000256" key="1">
    <source>
        <dbReference type="ARBA" id="ARBA00004167"/>
    </source>
</evidence>
<keyword evidence="7 12" id="KW-0560">Oxidoreductase</keyword>
<keyword evidence="6" id="KW-1133">Transmembrane helix</keyword>
<keyword evidence="8 11" id="KW-0408">Iron</keyword>
<evidence type="ECO:0000256" key="10">
    <source>
        <dbReference type="ARBA" id="ARBA00023136"/>
    </source>
</evidence>
<keyword evidence="5 11" id="KW-0479">Metal-binding</keyword>
<comment type="similarity">
    <text evidence="2 12">Belongs to the cytochrome P450 family.</text>
</comment>
<keyword evidence="9 12" id="KW-0503">Monooxygenase</keyword>
<dbReference type="GO" id="GO:0016020">
    <property type="term" value="C:membrane"/>
    <property type="evidence" value="ECO:0007669"/>
    <property type="project" value="UniProtKB-SubCell"/>
</dbReference>
<evidence type="ECO:0000256" key="9">
    <source>
        <dbReference type="ARBA" id="ARBA00023033"/>
    </source>
</evidence>
<evidence type="ECO:0000256" key="6">
    <source>
        <dbReference type="ARBA" id="ARBA00022989"/>
    </source>
</evidence>
<evidence type="ECO:0000256" key="2">
    <source>
        <dbReference type="ARBA" id="ARBA00010617"/>
    </source>
</evidence>
<sequence>MDFITFLLVLSSILWTCAVYLTSKSSKTRKSARLPPGPNPWPIIGNILELGPKPHQSLAKLSRKHGPLMSLKLGSITTVVVSSPEFAKTILQTHDLACSSRSIPHAIEVLNHDKISMAWIPANSKWRKLRRICKEQMFSVSSLDASQGLRKEKLQKLHEYVSGCCKAGQALNIGEAAFTTTLNLMSATLFSVEFAQFGSDSLQEMKDVVWGVMKYVGMPNLADYFPILKRADPQGIFRQSKFYFERLLEIFDRIIDERLESRASGVSEEKKDMVEALLDFYQRDEISRDDINHLLLNLFVAGTDTTAGTVEWAMTELIRHPKKMSRIRDELRDIIGENGQLQESEISRLPYLHAVVKETFRLHPAAPFLVPHKAEADVEIDCYVVPKNAKILVNVWASGRDPNIWPDADLFMPERFLDHNEIDYRGNDFELIPFGAGRRICPGLPLAHRMVHLMLATLIRDFGWKLGNGQKAEELDMSEKFGLSLQKAIPLNLLPMKP</sequence>
<dbReference type="Gene3D" id="1.10.630.10">
    <property type="entry name" value="Cytochrome P450"/>
    <property type="match status" value="1"/>
</dbReference>
<reference evidence="14" key="1">
    <citation type="journal article" date="2017" name="Sci. Rep.">
        <title>Elucidation of terpenoid metabolism in Scoparia dulcis by RNA-seq analysis.</title>
        <authorList>
            <person name="Yamamura Y."/>
            <person name="Kurosaki F."/>
            <person name="Lee J.B."/>
        </authorList>
    </citation>
    <scope>NUCLEOTIDE SEQUENCE</scope>
    <source>
        <tissue evidence="14">Mixture of leaf and root</tissue>
    </source>
</reference>
<evidence type="ECO:0000256" key="12">
    <source>
        <dbReference type="RuleBase" id="RU000461"/>
    </source>
</evidence>
<dbReference type="GO" id="GO:0004497">
    <property type="term" value="F:monooxygenase activity"/>
    <property type="evidence" value="ECO:0007669"/>
    <property type="project" value="UniProtKB-KW"/>
</dbReference>
<feature type="chain" id="PRO_5013162377" evidence="13">
    <location>
        <begin position="19"/>
        <end position="498"/>
    </location>
</feature>
<evidence type="ECO:0000256" key="5">
    <source>
        <dbReference type="ARBA" id="ARBA00022723"/>
    </source>
</evidence>
<dbReference type="PROSITE" id="PS00086">
    <property type="entry name" value="CYTOCHROME_P450"/>
    <property type="match status" value="1"/>
</dbReference>
<dbReference type="PANTHER" id="PTHR47950">
    <property type="entry name" value="CYTOCHROME P450, FAMILY 76, SUBFAMILY C, POLYPEPTIDE 5-RELATED"/>
    <property type="match status" value="1"/>
</dbReference>
<feature type="binding site" description="axial binding residue" evidence="11">
    <location>
        <position position="441"/>
    </location>
    <ligand>
        <name>heme</name>
        <dbReference type="ChEBI" id="CHEBI:30413"/>
    </ligand>
    <ligandPart>
        <name>Fe</name>
        <dbReference type="ChEBI" id="CHEBI:18248"/>
    </ligandPart>
</feature>
<evidence type="ECO:0000256" key="4">
    <source>
        <dbReference type="ARBA" id="ARBA00022692"/>
    </source>
</evidence>
<evidence type="ECO:0000256" key="8">
    <source>
        <dbReference type="ARBA" id="ARBA00023004"/>
    </source>
</evidence>
<feature type="signal peptide" evidence="13">
    <location>
        <begin position="1"/>
        <end position="18"/>
    </location>
</feature>
<dbReference type="SUPFAM" id="SSF48264">
    <property type="entry name" value="Cytochrome P450"/>
    <property type="match status" value="1"/>
</dbReference>
<dbReference type="PRINTS" id="PR00463">
    <property type="entry name" value="EP450I"/>
</dbReference>
<evidence type="ECO:0000313" key="14">
    <source>
        <dbReference type="EMBL" id="BAX34717.1"/>
    </source>
</evidence>
<dbReference type="InterPro" id="IPR017972">
    <property type="entry name" value="Cyt_P450_CS"/>
</dbReference>
<accession>A0A1W7HBU6</accession>
<keyword evidence="3 11" id="KW-0349">Heme</keyword>
<organism evidence="14">
    <name type="scientific">Scoparia dulcis</name>
    <name type="common">Sweet broom</name>
    <name type="synonym">Capraria dulcis</name>
    <dbReference type="NCBI Taxonomy" id="107240"/>
    <lineage>
        <taxon>Eukaryota</taxon>
        <taxon>Viridiplantae</taxon>
        <taxon>Streptophyta</taxon>
        <taxon>Embryophyta</taxon>
        <taxon>Tracheophyta</taxon>
        <taxon>Spermatophyta</taxon>
        <taxon>Magnoliopsida</taxon>
        <taxon>eudicotyledons</taxon>
        <taxon>Gunneridae</taxon>
        <taxon>Pentapetalae</taxon>
        <taxon>asterids</taxon>
        <taxon>lamiids</taxon>
        <taxon>Lamiales</taxon>
        <taxon>Plantaginaceae</taxon>
        <taxon>Gratioleae</taxon>
        <taxon>Scoparia</taxon>
    </lineage>
</organism>
<dbReference type="GO" id="GO:0016705">
    <property type="term" value="F:oxidoreductase activity, acting on paired donors, with incorporation or reduction of molecular oxygen"/>
    <property type="evidence" value="ECO:0007669"/>
    <property type="project" value="InterPro"/>
</dbReference>
<evidence type="ECO:0000256" key="7">
    <source>
        <dbReference type="ARBA" id="ARBA00023002"/>
    </source>
</evidence>
<protein>
    <submittedName>
        <fullName evidence="14">Cytochrome P450</fullName>
    </submittedName>
</protein>
<evidence type="ECO:0000256" key="11">
    <source>
        <dbReference type="PIRSR" id="PIRSR602401-1"/>
    </source>
</evidence>
<keyword evidence="10" id="KW-0472">Membrane</keyword>
<keyword evidence="13" id="KW-0732">Signal</keyword>
<dbReference type="GO" id="GO:0005506">
    <property type="term" value="F:iron ion binding"/>
    <property type="evidence" value="ECO:0007669"/>
    <property type="project" value="InterPro"/>
</dbReference>
<dbReference type="CDD" id="cd11073">
    <property type="entry name" value="CYP76-like"/>
    <property type="match status" value="1"/>
</dbReference>
<dbReference type="PANTHER" id="PTHR47950:SF4">
    <property type="entry name" value="GERANIOL 8-HYDROXYLASE-LIKE"/>
    <property type="match status" value="1"/>
</dbReference>
<dbReference type="InterPro" id="IPR036396">
    <property type="entry name" value="Cyt_P450_sf"/>
</dbReference>
<proteinExistence type="evidence at transcript level"/>
<comment type="cofactor">
    <cofactor evidence="11">
        <name>heme</name>
        <dbReference type="ChEBI" id="CHEBI:30413"/>
    </cofactor>
</comment>
<dbReference type="EMBL" id="FX983092">
    <property type="protein sequence ID" value="BAX34717.1"/>
    <property type="molecule type" value="mRNA"/>
</dbReference>
<keyword evidence="4" id="KW-0812">Transmembrane</keyword>